<keyword evidence="2" id="KW-0479">Metal-binding</keyword>
<keyword evidence="3 6" id="KW-0378">Hydrolase</keyword>
<dbReference type="RefSeq" id="WP_154537218.1">
    <property type="nucleotide sequence ID" value="NZ_JAXDWS010000025.1"/>
</dbReference>
<reference evidence="6 7" key="1">
    <citation type="submission" date="2019-08" db="EMBL/GenBank/DDBJ databases">
        <title>In-depth cultivation of the pig gut microbiome towards novel bacterial diversity and tailored functional studies.</title>
        <authorList>
            <person name="Wylensek D."/>
            <person name="Hitch T.C.A."/>
            <person name="Clavel T."/>
        </authorList>
    </citation>
    <scope>NUCLEOTIDE SEQUENCE [LARGE SCALE GENOMIC DNA]</scope>
    <source>
        <strain evidence="6 7">WCA-SAB-591-4A-A</strain>
    </source>
</reference>
<evidence type="ECO:0000313" key="6">
    <source>
        <dbReference type="EMBL" id="MST61839.1"/>
    </source>
</evidence>
<sequence length="208" mass="23776">MKLEVIVDSMMQENTYIYYDENTLEAVVIDPALCFDKQKDFIKKHNLVVKYIMLTHSHADHIGDVLELKKLTDAKIVANINEKEMLNDASKNLSNQFFPYPVEIEADIYVSDREKLKMGEHTFSFFDTPGHTEGGMCIRCGMEMFTGDTLFMGSIGRTDLYGGDYNQMLKSLKKLSKMENDLVIYPGHGPASTIGREKNSNYYMKLVI</sequence>
<comment type="cofactor">
    <cofactor evidence="1">
        <name>Zn(2+)</name>
        <dbReference type="ChEBI" id="CHEBI:29105"/>
    </cofactor>
</comment>
<dbReference type="Pfam" id="PF00753">
    <property type="entry name" value="Lactamase_B"/>
    <property type="match status" value="1"/>
</dbReference>
<evidence type="ECO:0000256" key="4">
    <source>
        <dbReference type="ARBA" id="ARBA00022833"/>
    </source>
</evidence>
<feature type="domain" description="Metallo-beta-lactamase" evidence="5">
    <location>
        <begin position="12"/>
        <end position="188"/>
    </location>
</feature>
<evidence type="ECO:0000256" key="1">
    <source>
        <dbReference type="ARBA" id="ARBA00001947"/>
    </source>
</evidence>
<accession>A0A6N7XF73</accession>
<evidence type="ECO:0000313" key="7">
    <source>
        <dbReference type="Proteomes" id="UP000440713"/>
    </source>
</evidence>
<dbReference type="InterPro" id="IPR001279">
    <property type="entry name" value="Metallo-B-lactamas"/>
</dbReference>
<dbReference type="Gene3D" id="3.60.15.10">
    <property type="entry name" value="Ribonuclease Z/Hydroxyacylglutathione hydrolase-like"/>
    <property type="match status" value="1"/>
</dbReference>
<proteinExistence type="predicted"/>
<dbReference type="CDD" id="cd06262">
    <property type="entry name" value="metallo-hydrolase-like_MBL-fold"/>
    <property type="match status" value="1"/>
</dbReference>
<dbReference type="SUPFAM" id="SSF56281">
    <property type="entry name" value="Metallo-hydrolase/oxidoreductase"/>
    <property type="match status" value="1"/>
</dbReference>
<dbReference type="GO" id="GO:0016787">
    <property type="term" value="F:hydrolase activity"/>
    <property type="evidence" value="ECO:0007669"/>
    <property type="project" value="UniProtKB-KW"/>
</dbReference>
<keyword evidence="4" id="KW-0862">Zinc</keyword>
<dbReference type="InterPro" id="IPR051453">
    <property type="entry name" value="MBL_Glyoxalase_II"/>
</dbReference>
<dbReference type="InterPro" id="IPR036866">
    <property type="entry name" value="RibonucZ/Hydroxyglut_hydro"/>
</dbReference>
<dbReference type="AlphaFoldDB" id="A0A6N7XF73"/>
<evidence type="ECO:0000256" key="2">
    <source>
        <dbReference type="ARBA" id="ARBA00022723"/>
    </source>
</evidence>
<dbReference type="EMBL" id="VUNE01000001">
    <property type="protein sequence ID" value="MST61839.1"/>
    <property type="molecule type" value="Genomic_DNA"/>
</dbReference>
<dbReference type="GO" id="GO:0046872">
    <property type="term" value="F:metal ion binding"/>
    <property type="evidence" value="ECO:0007669"/>
    <property type="project" value="UniProtKB-KW"/>
</dbReference>
<comment type="caution">
    <text evidence="6">The sequence shown here is derived from an EMBL/GenBank/DDBJ whole genome shotgun (WGS) entry which is preliminary data.</text>
</comment>
<dbReference type="Proteomes" id="UP000440713">
    <property type="component" value="Unassembled WGS sequence"/>
</dbReference>
<keyword evidence="7" id="KW-1185">Reference proteome</keyword>
<evidence type="ECO:0000259" key="5">
    <source>
        <dbReference type="SMART" id="SM00849"/>
    </source>
</evidence>
<protein>
    <submittedName>
        <fullName evidence="6">MBL fold metallo-hydrolase</fullName>
    </submittedName>
</protein>
<dbReference type="PANTHER" id="PTHR46233:SF3">
    <property type="entry name" value="HYDROXYACYLGLUTATHIONE HYDROLASE GLOC"/>
    <property type="match status" value="1"/>
</dbReference>
<name>A0A6N7XF73_9FIRM</name>
<gene>
    <name evidence="6" type="ORF">FYJ71_02475</name>
</gene>
<dbReference type="SMART" id="SM00849">
    <property type="entry name" value="Lactamase_B"/>
    <property type="match status" value="1"/>
</dbReference>
<evidence type="ECO:0000256" key="3">
    <source>
        <dbReference type="ARBA" id="ARBA00022801"/>
    </source>
</evidence>
<organism evidence="6 7">
    <name type="scientific">Peptostreptococcus porci</name>
    <dbReference type="NCBI Taxonomy" id="2652282"/>
    <lineage>
        <taxon>Bacteria</taxon>
        <taxon>Bacillati</taxon>
        <taxon>Bacillota</taxon>
        <taxon>Clostridia</taxon>
        <taxon>Peptostreptococcales</taxon>
        <taxon>Peptostreptococcaceae</taxon>
        <taxon>Peptostreptococcus</taxon>
    </lineage>
</organism>
<dbReference type="PANTHER" id="PTHR46233">
    <property type="entry name" value="HYDROXYACYLGLUTATHIONE HYDROLASE GLOC"/>
    <property type="match status" value="1"/>
</dbReference>